<keyword evidence="10" id="KW-1185">Reference proteome</keyword>
<dbReference type="Proteomes" id="UP000196581">
    <property type="component" value="Unassembled WGS sequence"/>
</dbReference>
<accession>A0A1X6XBQ3</accession>
<evidence type="ECO:0000256" key="5">
    <source>
        <dbReference type="RuleBase" id="RU362125"/>
    </source>
</evidence>
<dbReference type="EC" id="1.3.8.1" evidence="9"/>
<dbReference type="Gene3D" id="1.10.540.10">
    <property type="entry name" value="Acyl-CoA dehydrogenase/oxidase, N-terminal domain"/>
    <property type="match status" value="1"/>
</dbReference>
<protein>
    <submittedName>
        <fullName evidence="9">Butyryl-CoA dehydrogenase</fullName>
        <ecNumber evidence="9">1.3.8.1</ecNumber>
    </submittedName>
</protein>
<dbReference type="InterPro" id="IPR009075">
    <property type="entry name" value="AcylCo_DH/oxidase_C"/>
</dbReference>
<evidence type="ECO:0000256" key="4">
    <source>
        <dbReference type="ARBA" id="ARBA00022827"/>
    </source>
</evidence>
<evidence type="ECO:0000313" key="9">
    <source>
        <dbReference type="EMBL" id="SLM96560.1"/>
    </source>
</evidence>
<keyword evidence="5 9" id="KW-0560">Oxidoreductase</keyword>
<dbReference type="InterPro" id="IPR006089">
    <property type="entry name" value="Acyl-CoA_DH_CS"/>
</dbReference>
<feature type="domain" description="Acyl-CoA dehydrogenase/oxidase C-terminal" evidence="6">
    <location>
        <begin position="233"/>
        <end position="366"/>
    </location>
</feature>
<feature type="domain" description="Acyl-CoA oxidase/dehydrogenase middle" evidence="7">
    <location>
        <begin position="124"/>
        <end position="221"/>
    </location>
</feature>
<dbReference type="EMBL" id="FWFF01000008">
    <property type="protein sequence ID" value="SLM96560.1"/>
    <property type="molecule type" value="Genomic_DNA"/>
</dbReference>
<evidence type="ECO:0000256" key="3">
    <source>
        <dbReference type="ARBA" id="ARBA00022630"/>
    </source>
</evidence>
<reference evidence="10" key="1">
    <citation type="submission" date="2017-02" db="EMBL/GenBank/DDBJ databases">
        <authorList>
            <person name="Dridi B."/>
        </authorList>
    </citation>
    <scope>NUCLEOTIDE SEQUENCE [LARGE SCALE GENOMIC DNA]</scope>
    <source>
        <strain evidence="10">B Co 03.10</strain>
    </source>
</reference>
<dbReference type="Pfam" id="PF00441">
    <property type="entry name" value="Acyl-CoA_dh_1"/>
    <property type="match status" value="1"/>
</dbReference>
<gene>
    <name evidence="9" type="ORF">FM105_05960</name>
</gene>
<dbReference type="InterPro" id="IPR037069">
    <property type="entry name" value="AcylCoA_DH/ox_N_sf"/>
</dbReference>
<dbReference type="PANTHER" id="PTHR43884">
    <property type="entry name" value="ACYL-COA DEHYDROGENASE"/>
    <property type="match status" value="1"/>
</dbReference>
<dbReference type="GO" id="GO:0016937">
    <property type="term" value="F:short-chain fatty acyl-CoA dehydrogenase activity"/>
    <property type="evidence" value="ECO:0007669"/>
    <property type="project" value="UniProtKB-EC"/>
</dbReference>
<dbReference type="Pfam" id="PF02771">
    <property type="entry name" value="Acyl-CoA_dh_N"/>
    <property type="match status" value="1"/>
</dbReference>
<dbReference type="InterPro" id="IPR009100">
    <property type="entry name" value="AcylCoA_DH/oxidase_NM_dom_sf"/>
</dbReference>
<dbReference type="RefSeq" id="WP_179207091.1">
    <property type="nucleotide sequence ID" value="NZ_FWFF01000008.1"/>
</dbReference>
<proteinExistence type="inferred from homology"/>
<dbReference type="SUPFAM" id="SSF56645">
    <property type="entry name" value="Acyl-CoA dehydrogenase NM domain-like"/>
    <property type="match status" value="1"/>
</dbReference>
<dbReference type="PROSITE" id="PS00072">
    <property type="entry name" value="ACYL_COA_DH_1"/>
    <property type="match status" value="1"/>
</dbReference>
<organism evidence="9 10">
    <name type="scientific">Brevibacterium yomogidense</name>
    <dbReference type="NCBI Taxonomy" id="946573"/>
    <lineage>
        <taxon>Bacteria</taxon>
        <taxon>Bacillati</taxon>
        <taxon>Actinomycetota</taxon>
        <taxon>Actinomycetes</taxon>
        <taxon>Micrococcales</taxon>
        <taxon>Brevibacteriaceae</taxon>
        <taxon>Brevibacterium</taxon>
    </lineage>
</organism>
<keyword evidence="3 5" id="KW-0285">Flavoprotein</keyword>
<comment type="similarity">
    <text evidence="2 5">Belongs to the acyl-CoA dehydrogenase family.</text>
</comment>
<evidence type="ECO:0000256" key="2">
    <source>
        <dbReference type="ARBA" id="ARBA00009347"/>
    </source>
</evidence>
<dbReference type="GO" id="GO:0050660">
    <property type="term" value="F:flavin adenine dinucleotide binding"/>
    <property type="evidence" value="ECO:0007669"/>
    <property type="project" value="InterPro"/>
</dbReference>
<evidence type="ECO:0000313" key="10">
    <source>
        <dbReference type="Proteomes" id="UP000196581"/>
    </source>
</evidence>
<dbReference type="FunFam" id="1.20.140.10:FF:000012">
    <property type="entry name" value="Acyl-CoA dehydrogenase fadE12"/>
    <property type="match status" value="1"/>
</dbReference>
<keyword evidence="4 5" id="KW-0274">FAD</keyword>
<dbReference type="SUPFAM" id="SSF47203">
    <property type="entry name" value="Acyl-CoA dehydrogenase C-terminal domain-like"/>
    <property type="match status" value="1"/>
</dbReference>
<dbReference type="PROSITE" id="PS00073">
    <property type="entry name" value="ACYL_COA_DH_2"/>
    <property type="match status" value="1"/>
</dbReference>
<name>A0A1X6XBQ3_9MICO</name>
<dbReference type="Gene3D" id="2.40.110.10">
    <property type="entry name" value="Butyryl-CoA Dehydrogenase, subunit A, domain 2"/>
    <property type="match status" value="1"/>
</dbReference>
<dbReference type="InterPro" id="IPR013786">
    <property type="entry name" value="AcylCoA_DH/ox_N"/>
</dbReference>
<evidence type="ECO:0000259" key="7">
    <source>
        <dbReference type="Pfam" id="PF02770"/>
    </source>
</evidence>
<evidence type="ECO:0000259" key="8">
    <source>
        <dbReference type="Pfam" id="PF02771"/>
    </source>
</evidence>
<evidence type="ECO:0000259" key="6">
    <source>
        <dbReference type="Pfam" id="PF00441"/>
    </source>
</evidence>
<comment type="cofactor">
    <cofactor evidence="1 5">
        <name>FAD</name>
        <dbReference type="ChEBI" id="CHEBI:57692"/>
    </cofactor>
</comment>
<dbReference type="InterPro" id="IPR036250">
    <property type="entry name" value="AcylCo_DH-like_C"/>
</dbReference>
<evidence type="ECO:0000256" key="1">
    <source>
        <dbReference type="ARBA" id="ARBA00001974"/>
    </source>
</evidence>
<dbReference type="AlphaFoldDB" id="A0A1X6XBQ3"/>
<dbReference type="InterPro" id="IPR006091">
    <property type="entry name" value="Acyl-CoA_Oxase/DH_mid-dom"/>
</dbReference>
<dbReference type="InterPro" id="IPR046373">
    <property type="entry name" value="Acyl-CoA_Oxase/DH_mid-dom_sf"/>
</dbReference>
<dbReference type="Pfam" id="PF02770">
    <property type="entry name" value="Acyl-CoA_dh_M"/>
    <property type="match status" value="1"/>
</dbReference>
<dbReference type="PANTHER" id="PTHR43884:SF12">
    <property type="entry name" value="ISOVALERYL-COA DEHYDROGENASE, MITOCHONDRIAL-RELATED"/>
    <property type="match status" value="1"/>
</dbReference>
<dbReference type="Gene3D" id="1.20.140.10">
    <property type="entry name" value="Butyryl-CoA Dehydrogenase, subunit A, domain 3"/>
    <property type="match status" value="1"/>
</dbReference>
<sequence length="388" mass="42731">MTINTYEETETRKDLRSLVDQICQDFPDTYWQQVDKEEAYPEKFVEALTGTGALGALIPEEYGGLGLGLGDGSAILEQINYNGANSGAVHAQLYTMNAVLHHGSEEQKQQYLPQIATGDLRLQAFGVTEPGAGTDTTSLTTTAVRDGDEYVVNGQKVFISRVQQSDLMLLLARTTPLDQVQKKSDGISLFLIDIRDLPGLTINPIDTMVNHSTNALFFDDMRIPASSLIGEEGKGFKYVLTGMNAERILIASECIGDGRWFIDRAVDYSKERVVFNRPIGANQGVQFPIARAHIELEAADLMRWKAADLFDAGKSCGAEANMAKMLASEASWKAGDTALQTHGGFGMSREYNIERKFRETRLYQIAPISTNLILSFVGQHVLGMPRSF</sequence>
<dbReference type="FunFam" id="2.40.110.10:FF:000014">
    <property type="entry name" value="Probable acyl-CoA dehydrogenase"/>
    <property type="match status" value="1"/>
</dbReference>
<feature type="domain" description="Acyl-CoA dehydrogenase/oxidase N-terminal" evidence="8">
    <location>
        <begin position="9"/>
        <end position="119"/>
    </location>
</feature>